<comment type="similarity">
    <text evidence="1 2">Belongs to the peptidase M16 family.</text>
</comment>
<feature type="domain" description="Peptidase M16 N-terminal" evidence="3">
    <location>
        <begin position="12"/>
        <end position="158"/>
    </location>
</feature>
<dbReference type="EMBL" id="CP078093">
    <property type="protein sequence ID" value="QXM06096.1"/>
    <property type="molecule type" value="Genomic_DNA"/>
</dbReference>
<dbReference type="Pfam" id="PF00675">
    <property type="entry name" value="Peptidase_M16"/>
    <property type="match status" value="1"/>
</dbReference>
<dbReference type="RefSeq" id="WP_218282793.1">
    <property type="nucleotide sequence ID" value="NZ_CP078093.1"/>
</dbReference>
<name>A0ABX8RGL7_9CLOT</name>
<dbReference type="PANTHER" id="PTHR11851">
    <property type="entry name" value="METALLOPROTEASE"/>
    <property type="match status" value="1"/>
</dbReference>
<dbReference type="Pfam" id="PF05193">
    <property type="entry name" value="Peptidase_M16_C"/>
    <property type="match status" value="1"/>
</dbReference>
<dbReference type="InterPro" id="IPR001431">
    <property type="entry name" value="Pept_M16_Zn_BS"/>
</dbReference>
<evidence type="ECO:0000256" key="1">
    <source>
        <dbReference type="ARBA" id="ARBA00007261"/>
    </source>
</evidence>
<dbReference type="Proteomes" id="UP000886818">
    <property type="component" value="Chromosome"/>
</dbReference>
<proteinExistence type="inferred from homology"/>
<feature type="domain" description="Peptidase M16 C-terminal" evidence="4">
    <location>
        <begin position="165"/>
        <end position="339"/>
    </location>
</feature>
<accession>A0ABX8RGL7</accession>
<evidence type="ECO:0000256" key="2">
    <source>
        <dbReference type="RuleBase" id="RU004447"/>
    </source>
</evidence>
<evidence type="ECO:0000259" key="4">
    <source>
        <dbReference type="Pfam" id="PF05193"/>
    </source>
</evidence>
<reference evidence="5" key="1">
    <citation type="submission" date="2021-07" db="EMBL/GenBank/DDBJ databases">
        <title>Complete genome sequence of Crassaminicella sp. 143-21, isolated from a deep-sea hydrothermal vent.</title>
        <authorList>
            <person name="Li X."/>
        </authorList>
    </citation>
    <scope>NUCLEOTIDE SEQUENCE</scope>
    <source>
        <strain evidence="5">143-21</strain>
    </source>
</reference>
<gene>
    <name evidence="5" type="ORF">KVH43_12200</name>
</gene>
<keyword evidence="6" id="KW-1185">Reference proteome</keyword>
<protein>
    <submittedName>
        <fullName evidence="5">Insulinase family protein</fullName>
    </submittedName>
</protein>
<dbReference type="InterPro" id="IPR011765">
    <property type="entry name" value="Pept_M16_N"/>
</dbReference>
<evidence type="ECO:0000259" key="3">
    <source>
        <dbReference type="Pfam" id="PF00675"/>
    </source>
</evidence>
<evidence type="ECO:0000313" key="6">
    <source>
        <dbReference type="Proteomes" id="UP000886818"/>
    </source>
</evidence>
<dbReference type="InterPro" id="IPR050361">
    <property type="entry name" value="MPP/UQCRC_Complex"/>
</dbReference>
<dbReference type="PANTHER" id="PTHR11851:SF49">
    <property type="entry name" value="MITOCHONDRIAL-PROCESSING PEPTIDASE SUBUNIT ALPHA"/>
    <property type="match status" value="1"/>
</dbReference>
<organism evidence="5 6">
    <name type="scientific">Crassaminicella indica</name>
    <dbReference type="NCBI Taxonomy" id="2855394"/>
    <lineage>
        <taxon>Bacteria</taxon>
        <taxon>Bacillati</taxon>
        <taxon>Bacillota</taxon>
        <taxon>Clostridia</taxon>
        <taxon>Eubacteriales</taxon>
        <taxon>Clostridiaceae</taxon>
        <taxon>Crassaminicella</taxon>
    </lineage>
</organism>
<sequence>MYQKIRLSNGVRVVLEKIPHVKSVSLGFWVKTGSIHENLKNNGITHFIEHMLFKGTKNRTAKQIAEAIDDIGGQLNAFTSKECTCYYAKVLDAHIDIAIDVLTDMLFNSTFSPTEMEKEKSVVLEEINMYEDSPEDNVHDLLLSMVFKEHSLGMPVLGNHRTVNSFNKNMLINYIKDNYTVKNMVVSIAGNFDQEEVIRMLEEKFKDFTNENNKPEYLEDAKFITDVGFKYKDIEQLHLCIGFEGIPLGSDDYYPLLLMNTIFGGSMSSRLFQNIREDKGLAYSVFSYPSSYQQIGLFTIYAGINPSQLEEVILLIRKEINKVRKNGLSEAELLKAKEHLKGNYILGLESTSSRMLSIGKSELFLERIYSQKQVLQKIDHIKMEDVQNVIDKIFVLDKASVAVVGKVDKKIDVNSILKA</sequence>
<evidence type="ECO:0000313" key="5">
    <source>
        <dbReference type="EMBL" id="QXM06096.1"/>
    </source>
</evidence>
<dbReference type="PROSITE" id="PS00143">
    <property type="entry name" value="INSULINASE"/>
    <property type="match status" value="1"/>
</dbReference>
<dbReference type="InterPro" id="IPR007863">
    <property type="entry name" value="Peptidase_M16_C"/>
</dbReference>